<dbReference type="OrthoDB" id="7700931at2759"/>
<dbReference type="InterPro" id="IPR036378">
    <property type="entry name" value="FAS1_dom_sf"/>
</dbReference>
<feature type="signal peptide" evidence="2">
    <location>
        <begin position="1"/>
        <end position="19"/>
    </location>
</feature>
<proteinExistence type="predicted"/>
<dbReference type="SUPFAM" id="SSF82153">
    <property type="entry name" value="FAS1 domain"/>
    <property type="match status" value="2"/>
</dbReference>
<evidence type="ECO:0000256" key="2">
    <source>
        <dbReference type="SAM" id="SignalP"/>
    </source>
</evidence>
<reference evidence="4 5" key="1">
    <citation type="submission" date="2018-11" db="EMBL/GenBank/DDBJ databases">
        <title>Genome assembly of Steccherinum ochraceum LE-BIN_3174, the white-rot fungus of the Steccherinaceae family (The Residual Polyporoid clade, Polyporales, Basidiomycota).</title>
        <authorList>
            <person name="Fedorova T.V."/>
            <person name="Glazunova O.A."/>
            <person name="Landesman E.O."/>
            <person name="Moiseenko K.V."/>
            <person name="Psurtseva N.V."/>
            <person name="Savinova O.S."/>
            <person name="Shakhova N.V."/>
            <person name="Tyazhelova T.V."/>
            <person name="Vasina D.V."/>
        </authorList>
    </citation>
    <scope>NUCLEOTIDE SEQUENCE [LARGE SCALE GENOMIC DNA]</scope>
    <source>
        <strain evidence="4 5">LE-BIN_3174</strain>
    </source>
</reference>
<keyword evidence="5" id="KW-1185">Reference proteome</keyword>
<feature type="chain" id="PRO_5020791747" description="FAS1 domain-containing protein" evidence="2">
    <location>
        <begin position="20"/>
        <end position="606"/>
    </location>
</feature>
<dbReference type="Gene3D" id="2.30.180.10">
    <property type="entry name" value="FAS1 domain"/>
    <property type="match status" value="2"/>
</dbReference>
<dbReference type="PROSITE" id="PS50213">
    <property type="entry name" value="FAS1"/>
    <property type="match status" value="2"/>
</dbReference>
<dbReference type="InterPro" id="IPR000782">
    <property type="entry name" value="FAS1_domain"/>
</dbReference>
<gene>
    <name evidence="4" type="ORF">EIP91_011407</name>
</gene>
<organism evidence="4 5">
    <name type="scientific">Steccherinum ochraceum</name>
    <dbReference type="NCBI Taxonomy" id="92696"/>
    <lineage>
        <taxon>Eukaryota</taxon>
        <taxon>Fungi</taxon>
        <taxon>Dikarya</taxon>
        <taxon>Basidiomycota</taxon>
        <taxon>Agaricomycotina</taxon>
        <taxon>Agaricomycetes</taxon>
        <taxon>Polyporales</taxon>
        <taxon>Steccherinaceae</taxon>
        <taxon>Steccherinum</taxon>
    </lineage>
</organism>
<feature type="domain" description="FAS1" evidence="3">
    <location>
        <begin position="274"/>
        <end position="562"/>
    </location>
</feature>
<feature type="compositionally biased region" description="Basic residues" evidence="1">
    <location>
        <begin position="567"/>
        <end position="577"/>
    </location>
</feature>
<accession>A0A4R0QZQ6</accession>
<dbReference type="PANTHER" id="PTHR10900">
    <property type="entry name" value="PERIOSTIN-RELATED"/>
    <property type="match status" value="1"/>
</dbReference>
<sequence length="606" mass="67465">MLIQRILTALALGAVAVSALPGNVFEPEASDEFFDAEVDQEPLSGSQWTRIFNDFPGVSEWGPVAAPPPPPPGAPDWDASGKTIYKFLKDDEHFTRLFKLVNFTNEIINTLNDTSASLTLFAPPNSALKPPKRKTHRCSNAFVRVEDFEECFYNEHKDSDALETFAALEDLIDEKHDDHKKEILKRIVGAILSYHILPHSLSGEDLAKNTTFGTSYAPNDGAFDGKPLRIHVERQFRLLHPSLVINFYAKVWKSDIQASNGLVHVTNHPVLPPPAAFQELFLFSDHFSTFTSAIQRVGLTDAADWRYVPGEGNEKGTVEGSPSITVFAPINAAFKKLPWKLRLFLFSPFGEKVLGKLLAFHIVPDVIAHSDYFHNATDSVVGRDAQPECCMDADLNQMNLFGLHESTYMDLDAHLKDTPLSTFNALSGSSSERHDTLASIAKDMVHDVHGFIVNKWGVMRDKASGRVIGHGNNLHPSQCSCPKHSAVTPHHHHEPIYAHSGHLPTLLANHTLHVHVAQYEVRSPIPPHHSSYVKKFTAQGVPVKVHDVPARNGAVHVIDRLLDPRKGHGGHHHHHGGRRPDSGPQGQEENEWEGWEDWLIKWADEN</sequence>
<dbReference type="PANTHER" id="PTHR10900:SF122">
    <property type="entry name" value="FAS1 DOMAIN-CONTAINING PROTEIN"/>
    <property type="match status" value="1"/>
</dbReference>
<dbReference type="GO" id="GO:0016236">
    <property type="term" value="P:macroautophagy"/>
    <property type="evidence" value="ECO:0007669"/>
    <property type="project" value="TreeGrafter"/>
</dbReference>
<dbReference type="EMBL" id="RWJN01000733">
    <property type="protein sequence ID" value="TCD59810.1"/>
    <property type="molecule type" value="Genomic_DNA"/>
</dbReference>
<dbReference type="STRING" id="92696.A0A4R0QZQ6"/>
<name>A0A4R0QZQ6_9APHY</name>
<dbReference type="GO" id="GO:0000329">
    <property type="term" value="C:fungal-type vacuole membrane"/>
    <property type="evidence" value="ECO:0007669"/>
    <property type="project" value="TreeGrafter"/>
</dbReference>
<feature type="region of interest" description="Disordered" evidence="1">
    <location>
        <begin position="563"/>
        <end position="592"/>
    </location>
</feature>
<comment type="caution">
    <text evidence="4">The sequence shown here is derived from an EMBL/GenBank/DDBJ whole genome shotgun (WGS) entry which is preliminary data.</text>
</comment>
<evidence type="ECO:0000256" key="1">
    <source>
        <dbReference type="SAM" id="MobiDB-lite"/>
    </source>
</evidence>
<dbReference type="AlphaFoldDB" id="A0A4R0QZQ6"/>
<keyword evidence="2" id="KW-0732">Signal</keyword>
<evidence type="ECO:0000313" key="5">
    <source>
        <dbReference type="Proteomes" id="UP000292702"/>
    </source>
</evidence>
<dbReference type="GO" id="GO:0005615">
    <property type="term" value="C:extracellular space"/>
    <property type="evidence" value="ECO:0007669"/>
    <property type="project" value="TreeGrafter"/>
</dbReference>
<dbReference type="SMART" id="SM00554">
    <property type="entry name" value="FAS1"/>
    <property type="match status" value="2"/>
</dbReference>
<evidence type="ECO:0000313" key="4">
    <source>
        <dbReference type="EMBL" id="TCD59810.1"/>
    </source>
</evidence>
<protein>
    <recommendedName>
        <fullName evidence="3">FAS1 domain-containing protein</fullName>
    </recommendedName>
</protein>
<dbReference type="InterPro" id="IPR050904">
    <property type="entry name" value="Adhesion/Biosynth-related"/>
</dbReference>
<evidence type="ECO:0000259" key="3">
    <source>
        <dbReference type="PROSITE" id="PS50213"/>
    </source>
</evidence>
<dbReference type="Proteomes" id="UP000292702">
    <property type="component" value="Unassembled WGS sequence"/>
</dbReference>
<feature type="domain" description="FAS1" evidence="3">
    <location>
        <begin position="81"/>
        <end position="270"/>
    </location>
</feature>
<dbReference type="Pfam" id="PF02469">
    <property type="entry name" value="Fasciclin"/>
    <property type="match status" value="2"/>
</dbReference>